<evidence type="ECO:0000313" key="4">
    <source>
        <dbReference type="Proteomes" id="UP001415857"/>
    </source>
</evidence>
<evidence type="ECO:0000256" key="1">
    <source>
        <dbReference type="SAM" id="MobiDB-lite"/>
    </source>
</evidence>
<dbReference type="AlphaFoldDB" id="A0AAP0RTN1"/>
<accession>A0AAP0RTN1</accession>
<feature type="region of interest" description="Disordered" evidence="1">
    <location>
        <begin position="44"/>
        <end position="81"/>
    </location>
</feature>
<comment type="caution">
    <text evidence="3">The sequence shown here is derived from an EMBL/GenBank/DDBJ whole genome shotgun (WGS) entry which is preliminary data.</text>
</comment>
<feature type="compositionally biased region" description="Gly residues" evidence="1">
    <location>
        <begin position="65"/>
        <end position="81"/>
    </location>
</feature>
<dbReference type="EMBL" id="JBBPBK010000005">
    <property type="protein sequence ID" value="KAK9284382.1"/>
    <property type="molecule type" value="Genomic_DNA"/>
</dbReference>
<evidence type="ECO:0000313" key="3">
    <source>
        <dbReference type="EMBL" id="KAK9284382.1"/>
    </source>
</evidence>
<keyword evidence="2" id="KW-0472">Membrane</keyword>
<protein>
    <submittedName>
        <fullName evidence="3">Uncharacterized protein</fullName>
    </submittedName>
</protein>
<dbReference type="Proteomes" id="UP001415857">
    <property type="component" value="Unassembled WGS sequence"/>
</dbReference>
<evidence type="ECO:0000256" key="2">
    <source>
        <dbReference type="SAM" id="Phobius"/>
    </source>
</evidence>
<feature type="transmembrane region" description="Helical" evidence="2">
    <location>
        <begin position="24"/>
        <end position="42"/>
    </location>
</feature>
<name>A0AAP0RTN1_LIQFO</name>
<keyword evidence="2" id="KW-0812">Transmembrane</keyword>
<organism evidence="3 4">
    <name type="scientific">Liquidambar formosana</name>
    <name type="common">Formosan gum</name>
    <dbReference type="NCBI Taxonomy" id="63359"/>
    <lineage>
        <taxon>Eukaryota</taxon>
        <taxon>Viridiplantae</taxon>
        <taxon>Streptophyta</taxon>
        <taxon>Embryophyta</taxon>
        <taxon>Tracheophyta</taxon>
        <taxon>Spermatophyta</taxon>
        <taxon>Magnoliopsida</taxon>
        <taxon>eudicotyledons</taxon>
        <taxon>Gunneridae</taxon>
        <taxon>Pentapetalae</taxon>
        <taxon>Saxifragales</taxon>
        <taxon>Altingiaceae</taxon>
        <taxon>Liquidambar</taxon>
    </lineage>
</organism>
<reference evidence="3 4" key="1">
    <citation type="journal article" date="2024" name="Plant J.">
        <title>Genome sequences and population genomics reveal climatic adaptation and genomic divergence between two closely related sweetgum species.</title>
        <authorList>
            <person name="Xu W.Q."/>
            <person name="Ren C.Q."/>
            <person name="Zhang X.Y."/>
            <person name="Comes H.P."/>
            <person name="Liu X.H."/>
            <person name="Li Y.G."/>
            <person name="Kettle C.J."/>
            <person name="Jalonen R."/>
            <person name="Gaisberger H."/>
            <person name="Ma Y.Z."/>
            <person name="Qiu Y.X."/>
        </authorList>
    </citation>
    <scope>NUCLEOTIDE SEQUENCE [LARGE SCALE GENOMIC DNA]</scope>
    <source>
        <strain evidence="3">Hangzhou</strain>
    </source>
</reference>
<keyword evidence="4" id="KW-1185">Reference proteome</keyword>
<feature type="compositionally biased region" description="Basic and acidic residues" evidence="1">
    <location>
        <begin position="52"/>
        <end position="64"/>
    </location>
</feature>
<proteinExistence type="predicted"/>
<keyword evidence="2" id="KW-1133">Transmembrane helix</keyword>
<sequence>MARDFVTLGDGHAHEVGLVPESSGGLFLLCMLILSLSVLFACGDESSSNPRKNKDLKKGCKDGGGHGGDGGGGGCGCGDNA</sequence>
<gene>
    <name evidence="3" type="ORF">L1049_023553</name>
</gene>